<evidence type="ECO:0000313" key="2">
    <source>
        <dbReference type="EMBL" id="CAG5027920.1"/>
    </source>
</evidence>
<dbReference type="AlphaFoldDB" id="A0A8S3XJU2"/>
<organism evidence="2 3">
    <name type="scientific">Parnassius apollo</name>
    <name type="common">Apollo butterfly</name>
    <name type="synonym">Papilio apollo</name>
    <dbReference type="NCBI Taxonomy" id="110799"/>
    <lineage>
        <taxon>Eukaryota</taxon>
        <taxon>Metazoa</taxon>
        <taxon>Ecdysozoa</taxon>
        <taxon>Arthropoda</taxon>
        <taxon>Hexapoda</taxon>
        <taxon>Insecta</taxon>
        <taxon>Pterygota</taxon>
        <taxon>Neoptera</taxon>
        <taxon>Endopterygota</taxon>
        <taxon>Lepidoptera</taxon>
        <taxon>Glossata</taxon>
        <taxon>Ditrysia</taxon>
        <taxon>Papilionoidea</taxon>
        <taxon>Papilionidae</taxon>
        <taxon>Parnassiinae</taxon>
        <taxon>Parnassini</taxon>
        <taxon>Parnassius</taxon>
        <taxon>Parnassius</taxon>
    </lineage>
</organism>
<accession>A0A8S3XJU2</accession>
<dbReference type="Proteomes" id="UP000691718">
    <property type="component" value="Unassembled WGS sequence"/>
</dbReference>
<protein>
    <submittedName>
        <fullName evidence="2">(apollo) hypothetical protein</fullName>
    </submittedName>
</protein>
<feature type="compositionally biased region" description="Basic and acidic residues" evidence="1">
    <location>
        <begin position="127"/>
        <end position="141"/>
    </location>
</feature>
<feature type="compositionally biased region" description="Low complexity" evidence="1">
    <location>
        <begin position="117"/>
        <end position="126"/>
    </location>
</feature>
<evidence type="ECO:0000256" key="1">
    <source>
        <dbReference type="SAM" id="MobiDB-lite"/>
    </source>
</evidence>
<evidence type="ECO:0000313" key="3">
    <source>
        <dbReference type="Proteomes" id="UP000691718"/>
    </source>
</evidence>
<keyword evidence="3" id="KW-1185">Reference proteome</keyword>
<proteinExistence type="predicted"/>
<feature type="region of interest" description="Disordered" evidence="1">
    <location>
        <begin position="116"/>
        <end position="144"/>
    </location>
</feature>
<name>A0A8S3XJU2_PARAO</name>
<gene>
    <name evidence="2" type="ORF">PAPOLLO_LOCUS18920</name>
</gene>
<dbReference type="EMBL" id="CAJQZP010001196">
    <property type="protein sequence ID" value="CAG5027920.1"/>
    <property type="molecule type" value="Genomic_DNA"/>
</dbReference>
<reference evidence="2" key="1">
    <citation type="submission" date="2021-04" db="EMBL/GenBank/DDBJ databases">
        <authorList>
            <person name="Tunstrom K."/>
        </authorList>
    </citation>
    <scope>NUCLEOTIDE SEQUENCE</scope>
</reference>
<sequence length="159" mass="18384">MNQKIVLTIIACFAIQSIYTTTGFSLQYEDSKNHESNSDKNTSKDISSILPFVTMIKGQVKETIFELLFQIFKYIKQIVQDCKVRLIKKLGKYTLADIFHLIFDGVVEFVKDEESGTTSKCNTTESTTEKPKHETRPKEVNVDNGYSYDDEFQWSSYYN</sequence>
<dbReference type="OrthoDB" id="7458949at2759"/>
<comment type="caution">
    <text evidence="2">The sequence shown here is derived from an EMBL/GenBank/DDBJ whole genome shotgun (WGS) entry which is preliminary data.</text>
</comment>